<evidence type="ECO:0000313" key="3">
    <source>
        <dbReference type="Proteomes" id="UP000298030"/>
    </source>
</evidence>
<comment type="caution">
    <text evidence="2">The sequence shown here is derived from an EMBL/GenBank/DDBJ whole genome shotgun (WGS) entry which is preliminary data.</text>
</comment>
<feature type="compositionally biased region" description="Basic residues" evidence="1">
    <location>
        <begin position="369"/>
        <end position="378"/>
    </location>
</feature>
<accession>A0A4Y7SGW6</accession>
<dbReference type="EMBL" id="QPFP01000130">
    <property type="protein sequence ID" value="TEB20831.1"/>
    <property type="molecule type" value="Genomic_DNA"/>
</dbReference>
<dbReference type="Proteomes" id="UP000298030">
    <property type="component" value="Unassembled WGS sequence"/>
</dbReference>
<feature type="compositionally biased region" description="Low complexity" evidence="1">
    <location>
        <begin position="379"/>
        <end position="388"/>
    </location>
</feature>
<evidence type="ECO:0000256" key="1">
    <source>
        <dbReference type="SAM" id="MobiDB-lite"/>
    </source>
</evidence>
<dbReference type="AlphaFoldDB" id="A0A4Y7SGW6"/>
<proteinExistence type="predicted"/>
<evidence type="ECO:0000313" key="2">
    <source>
        <dbReference type="EMBL" id="TEB20831.1"/>
    </source>
</evidence>
<reference evidence="2 3" key="1">
    <citation type="journal article" date="2019" name="Nat. Ecol. Evol.">
        <title>Megaphylogeny resolves global patterns of mushroom evolution.</title>
        <authorList>
            <person name="Varga T."/>
            <person name="Krizsan K."/>
            <person name="Foldi C."/>
            <person name="Dima B."/>
            <person name="Sanchez-Garcia M."/>
            <person name="Sanchez-Ramirez S."/>
            <person name="Szollosi G.J."/>
            <person name="Szarkandi J.G."/>
            <person name="Papp V."/>
            <person name="Albert L."/>
            <person name="Andreopoulos W."/>
            <person name="Angelini C."/>
            <person name="Antonin V."/>
            <person name="Barry K.W."/>
            <person name="Bougher N.L."/>
            <person name="Buchanan P."/>
            <person name="Buyck B."/>
            <person name="Bense V."/>
            <person name="Catcheside P."/>
            <person name="Chovatia M."/>
            <person name="Cooper J."/>
            <person name="Damon W."/>
            <person name="Desjardin D."/>
            <person name="Finy P."/>
            <person name="Geml J."/>
            <person name="Haridas S."/>
            <person name="Hughes K."/>
            <person name="Justo A."/>
            <person name="Karasinski D."/>
            <person name="Kautmanova I."/>
            <person name="Kiss B."/>
            <person name="Kocsube S."/>
            <person name="Kotiranta H."/>
            <person name="LaButti K.M."/>
            <person name="Lechner B.E."/>
            <person name="Liimatainen K."/>
            <person name="Lipzen A."/>
            <person name="Lukacs Z."/>
            <person name="Mihaltcheva S."/>
            <person name="Morgado L.N."/>
            <person name="Niskanen T."/>
            <person name="Noordeloos M.E."/>
            <person name="Ohm R.A."/>
            <person name="Ortiz-Santana B."/>
            <person name="Ovrebo C."/>
            <person name="Racz N."/>
            <person name="Riley R."/>
            <person name="Savchenko A."/>
            <person name="Shiryaev A."/>
            <person name="Soop K."/>
            <person name="Spirin V."/>
            <person name="Szebenyi C."/>
            <person name="Tomsovsky M."/>
            <person name="Tulloss R.E."/>
            <person name="Uehling J."/>
            <person name="Grigoriev I.V."/>
            <person name="Vagvolgyi C."/>
            <person name="Papp T."/>
            <person name="Martin F.M."/>
            <person name="Miettinen O."/>
            <person name="Hibbett D.S."/>
            <person name="Nagy L.G."/>
        </authorList>
    </citation>
    <scope>NUCLEOTIDE SEQUENCE [LARGE SCALE GENOMIC DNA]</scope>
    <source>
        <strain evidence="2 3">FP101781</strain>
    </source>
</reference>
<name>A0A4Y7SGW6_COPMI</name>
<keyword evidence="3" id="KW-1185">Reference proteome</keyword>
<organism evidence="2 3">
    <name type="scientific">Coprinellus micaceus</name>
    <name type="common">Glistening ink-cap mushroom</name>
    <name type="synonym">Coprinus micaceus</name>
    <dbReference type="NCBI Taxonomy" id="71717"/>
    <lineage>
        <taxon>Eukaryota</taxon>
        <taxon>Fungi</taxon>
        <taxon>Dikarya</taxon>
        <taxon>Basidiomycota</taxon>
        <taxon>Agaricomycotina</taxon>
        <taxon>Agaricomycetes</taxon>
        <taxon>Agaricomycetidae</taxon>
        <taxon>Agaricales</taxon>
        <taxon>Agaricineae</taxon>
        <taxon>Psathyrellaceae</taxon>
        <taxon>Coprinellus</taxon>
    </lineage>
</organism>
<gene>
    <name evidence="2" type="ORF">FA13DRAFT_1800589</name>
</gene>
<protein>
    <submittedName>
        <fullName evidence="2">Uncharacterized protein</fullName>
    </submittedName>
</protein>
<sequence>MDVITLIVQFTQDIENHDLWHTLSIHPFHQEGPTETLKRIRALLRKGLVSKLWQDAILDPTLWTTFLNAGMAEDKFFPARTPLSSPTSVIQCNRKEIIPASLDYCSTLRTPLQALWRLTLHLRAIMNLLKHPMSALRTLSVRGAEGPNPELSVLLSSEDAFGGFGTSLVSLTLVYTDVAHIHAQLSPWVKLAQQGDMPALKELILRALPSAFHNELPEHEDTEEIAIPNTLDKLIIEGDIPTCIYMGTALIHPIPVAFDLLVHYYRDDSEHMWLLGSLFADMRASMASDMLDMTITDDTISFGTMIDKDATLTFVPANPKDAGHMLCCVLSELFSGVEASELYELCGAPGFGKHLGDVRICPPPTHPTRNSRKCKMSKSHSMSSSGDDSIALDPWEDSLRLFQPHTPESSTQENALMFPNLKALRIAEPPQGIGREYHRAVSDFTWEHVKSQTKQG</sequence>
<feature type="region of interest" description="Disordered" evidence="1">
    <location>
        <begin position="364"/>
        <end position="388"/>
    </location>
</feature>